<dbReference type="EMBL" id="QJKJ01006649">
    <property type="protein sequence ID" value="RDX85982.1"/>
    <property type="molecule type" value="Genomic_DNA"/>
</dbReference>
<accession>A0A371G602</accession>
<dbReference type="AlphaFoldDB" id="A0A371G602"/>
<sequence>MAYDQADKERKLQLQELEDSINPSLVQIPHSNSQSISALGILMTIAKCSSISVPRNYAITTSSVDRD</sequence>
<dbReference type="Proteomes" id="UP000257109">
    <property type="component" value="Unassembled WGS sequence"/>
</dbReference>
<organism evidence="1 2">
    <name type="scientific">Mucuna pruriens</name>
    <name type="common">Velvet bean</name>
    <name type="synonym">Dolichos pruriens</name>
    <dbReference type="NCBI Taxonomy" id="157652"/>
    <lineage>
        <taxon>Eukaryota</taxon>
        <taxon>Viridiplantae</taxon>
        <taxon>Streptophyta</taxon>
        <taxon>Embryophyta</taxon>
        <taxon>Tracheophyta</taxon>
        <taxon>Spermatophyta</taxon>
        <taxon>Magnoliopsida</taxon>
        <taxon>eudicotyledons</taxon>
        <taxon>Gunneridae</taxon>
        <taxon>Pentapetalae</taxon>
        <taxon>rosids</taxon>
        <taxon>fabids</taxon>
        <taxon>Fabales</taxon>
        <taxon>Fabaceae</taxon>
        <taxon>Papilionoideae</taxon>
        <taxon>50 kb inversion clade</taxon>
        <taxon>NPAAA clade</taxon>
        <taxon>indigoferoid/millettioid clade</taxon>
        <taxon>Phaseoleae</taxon>
        <taxon>Mucuna</taxon>
    </lineage>
</organism>
<evidence type="ECO:0000313" key="2">
    <source>
        <dbReference type="Proteomes" id="UP000257109"/>
    </source>
</evidence>
<feature type="non-terminal residue" evidence="1">
    <location>
        <position position="1"/>
    </location>
</feature>
<comment type="caution">
    <text evidence="1">The sequence shown here is derived from an EMBL/GenBank/DDBJ whole genome shotgun (WGS) entry which is preliminary data.</text>
</comment>
<evidence type="ECO:0000313" key="1">
    <source>
        <dbReference type="EMBL" id="RDX85982.1"/>
    </source>
</evidence>
<gene>
    <name evidence="1" type="ORF">CR513_32753</name>
</gene>
<reference evidence="1" key="1">
    <citation type="submission" date="2018-05" db="EMBL/GenBank/DDBJ databases">
        <title>Draft genome of Mucuna pruriens seed.</title>
        <authorList>
            <person name="Nnadi N.E."/>
            <person name="Vos R."/>
            <person name="Hasami M.H."/>
            <person name="Devisetty U.K."/>
            <person name="Aguiy J.C."/>
        </authorList>
    </citation>
    <scope>NUCLEOTIDE SEQUENCE [LARGE SCALE GENOMIC DNA]</scope>
    <source>
        <strain evidence="1">JCA_2017</strain>
    </source>
</reference>
<name>A0A371G602_MUCPR</name>
<keyword evidence="2" id="KW-1185">Reference proteome</keyword>
<proteinExistence type="predicted"/>
<protein>
    <submittedName>
        <fullName evidence="1">Uncharacterized protein</fullName>
    </submittedName>
</protein>